<comment type="subunit">
    <text evidence="3 8">Homodimer and heterodimers.</text>
</comment>
<dbReference type="GO" id="GO:0005886">
    <property type="term" value="C:plasma membrane"/>
    <property type="evidence" value="ECO:0007669"/>
    <property type="project" value="UniProtKB-SubCell"/>
</dbReference>
<comment type="similarity">
    <text evidence="2 8">Belongs to the Casparian strip membrane proteins (CASP) family.</text>
</comment>
<dbReference type="PANTHER" id="PTHR33573">
    <property type="entry name" value="CASP-LIKE PROTEIN 4A4"/>
    <property type="match status" value="1"/>
</dbReference>
<feature type="region of interest" description="Disordered" evidence="9">
    <location>
        <begin position="1"/>
        <end position="86"/>
    </location>
</feature>
<evidence type="ECO:0000256" key="3">
    <source>
        <dbReference type="ARBA" id="ARBA00011489"/>
    </source>
</evidence>
<feature type="transmembrane region" description="Helical" evidence="8">
    <location>
        <begin position="150"/>
        <end position="170"/>
    </location>
</feature>
<comment type="subcellular location">
    <subcellularLocation>
        <location evidence="1 8">Cell membrane</location>
        <topology evidence="1 8">Multi-pass membrane protein</topology>
    </subcellularLocation>
</comment>
<dbReference type="Proteomes" id="UP000655225">
    <property type="component" value="Unassembled WGS sequence"/>
</dbReference>
<dbReference type="PANTHER" id="PTHR33573:SF50">
    <property type="entry name" value="CASP-LIKE PROTEIN 4A3"/>
    <property type="match status" value="1"/>
</dbReference>
<keyword evidence="5 8" id="KW-0812">Transmembrane</keyword>
<keyword evidence="7 8" id="KW-0472">Membrane</keyword>
<evidence type="ECO:0000313" key="11">
    <source>
        <dbReference type="EMBL" id="KAF8399723.1"/>
    </source>
</evidence>
<evidence type="ECO:0000313" key="12">
    <source>
        <dbReference type="Proteomes" id="UP000655225"/>
    </source>
</evidence>
<keyword evidence="12" id="KW-1185">Reference proteome</keyword>
<evidence type="ECO:0000256" key="5">
    <source>
        <dbReference type="ARBA" id="ARBA00022692"/>
    </source>
</evidence>
<dbReference type="InterPro" id="IPR006702">
    <property type="entry name" value="CASP_dom"/>
</dbReference>
<proteinExistence type="inferred from homology"/>
<accession>A0A835DCZ1</accession>
<organism evidence="11 12">
    <name type="scientific">Tetracentron sinense</name>
    <name type="common">Spur-leaf</name>
    <dbReference type="NCBI Taxonomy" id="13715"/>
    <lineage>
        <taxon>Eukaryota</taxon>
        <taxon>Viridiplantae</taxon>
        <taxon>Streptophyta</taxon>
        <taxon>Embryophyta</taxon>
        <taxon>Tracheophyta</taxon>
        <taxon>Spermatophyta</taxon>
        <taxon>Magnoliopsida</taxon>
        <taxon>Trochodendrales</taxon>
        <taxon>Trochodendraceae</taxon>
        <taxon>Tetracentron</taxon>
    </lineage>
</organism>
<feature type="compositionally biased region" description="Low complexity" evidence="9">
    <location>
        <begin position="30"/>
        <end position="51"/>
    </location>
</feature>
<evidence type="ECO:0000256" key="4">
    <source>
        <dbReference type="ARBA" id="ARBA00022475"/>
    </source>
</evidence>
<protein>
    <recommendedName>
        <fullName evidence="8">CASP-like protein</fullName>
    </recommendedName>
</protein>
<evidence type="ECO:0000256" key="7">
    <source>
        <dbReference type="ARBA" id="ARBA00023136"/>
    </source>
</evidence>
<dbReference type="EMBL" id="JABCRI010000010">
    <property type="protein sequence ID" value="KAF8399723.1"/>
    <property type="molecule type" value="Genomic_DNA"/>
</dbReference>
<sequence>MMESEENNNADSHNQMDSSPLRSKHEEDSISSSDDSPPAIAKSPPSKAIISVDRFPHGFSALRSPRQDPKPVTPPPPDVSQVNLPVKPPSPVIVLNRSMREELSVVSKVEPGPGVESFAGRGVEDGGDRRSRAVSSILRRSKRDAMVKRAALVFRVFEVMFCLVSFSVMAADKTQGWAGDSFDRYKEYRYCISVNVIAFVYSGFQAYDLAYHLVTGKHILTYLLISASSSAATRVDEWQTNWGKDEFTIMASASIAMSFLAFAAFAFSSLISGYNLCTRN</sequence>
<gene>
    <name evidence="11" type="ORF">HHK36_015594</name>
</gene>
<dbReference type="OrthoDB" id="672180at2759"/>
<evidence type="ECO:0000256" key="6">
    <source>
        <dbReference type="ARBA" id="ARBA00022989"/>
    </source>
</evidence>
<feature type="transmembrane region" description="Helical" evidence="8">
    <location>
        <begin position="247"/>
        <end position="271"/>
    </location>
</feature>
<dbReference type="AlphaFoldDB" id="A0A835DCZ1"/>
<feature type="compositionally biased region" description="Polar residues" evidence="9">
    <location>
        <begin position="9"/>
        <end position="21"/>
    </location>
</feature>
<evidence type="ECO:0000256" key="2">
    <source>
        <dbReference type="ARBA" id="ARBA00007651"/>
    </source>
</evidence>
<dbReference type="Pfam" id="PF04535">
    <property type="entry name" value="CASP_dom"/>
    <property type="match status" value="1"/>
</dbReference>
<name>A0A835DCZ1_TETSI</name>
<evidence type="ECO:0000256" key="8">
    <source>
        <dbReference type="RuleBase" id="RU361233"/>
    </source>
</evidence>
<reference evidence="11 12" key="1">
    <citation type="submission" date="2020-04" db="EMBL/GenBank/DDBJ databases">
        <title>Plant Genome Project.</title>
        <authorList>
            <person name="Zhang R.-G."/>
        </authorList>
    </citation>
    <scope>NUCLEOTIDE SEQUENCE [LARGE SCALE GENOMIC DNA]</scope>
    <source>
        <strain evidence="11">YNK0</strain>
        <tissue evidence="11">Leaf</tissue>
    </source>
</reference>
<keyword evidence="4 8" id="KW-1003">Cell membrane</keyword>
<evidence type="ECO:0000259" key="10">
    <source>
        <dbReference type="Pfam" id="PF04535"/>
    </source>
</evidence>
<comment type="caution">
    <text evidence="11">The sequence shown here is derived from an EMBL/GenBank/DDBJ whole genome shotgun (WGS) entry which is preliminary data.</text>
</comment>
<keyword evidence="6 8" id="KW-1133">Transmembrane helix</keyword>
<feature type="domain" description="Casparian strip membrane protein" evidence="10">
    <location>
        <begin position="146"/>
        <end position="264"/>
    </location>
</feature>
<comment type="caution">
    <text evidence="8">Lacks conserved residue(s) required for the propagation of feature annotation.</text>
</comment>
<evidence type="ECO:0000256" key="1">
    <source>
        <dbReference type="ARBA" id="ARBA00004651"/>
    </source>
</evidence>
<evidence type="ECO:0000256" key="9">
    <source>
        <dbReference type="SAM" id="MobiDB-lite"/>
    </source>
</evidence>
<dbReference type="OMA" id="GYNLCTH"/>